<sequence>MSLDKILSISGKPGLYKIVTQTRSGFVAESLLDKKRITVNIHSNVSVLSEIAMYTLTEEVPLREVFKKVREKEDGKPTSISHKDSKDKLEEYFFDVLPDYDEDRVYPSDIKKVIQWYNILQTNDLLSALDQEEESKSAAKVEEAQSKTTAKPNASAKNAGSKASATKKGGSTKNTSARKT</sequence>
<dbReference type="Pfam" id="PF18347">
    <property type="entry name" value="DUF5606"/>
    <property type="match status" value="1"/>
</dbReference>
<dbReference type="InterPro" id="IPR049282">
    <property type="entry name" value="BVU_3817_N_sf"/>
</dbReference>
<evidence type="ECO:0000256" key="1">
    <source>
        <dbReference type="SAM" id="MobiDB-lite"/>
    </source>
</evidence>
<proteinExistence type="predicted"/>
<feature type="region of interest" description="Disordered" evidence="1">
    <location>
        <begin position="131"/>
        <end position="180"/>
    </location>
</feature>
<feature type="domain" description="DUF6852" evidence="3">
    <location>
        <begin position="51"/>
        <end position="120"/>
    </location>
</feature>
<dbReference type="Pfam" id="PF21186">
    <property type="entry name" value="DUF6852"/>
    <property type="match status" value="1"/>
</dbReference>
<dbReference type="InterPro" id="IPR049281">
    <property type="entry name" value="BVU_3817-like_C_sf"/>
</dbReference>
<dbReference type="Proteomes" id="UP000294689">
    <property type="component" value="Unassembled WGS sequence"/>
</dbReference>
<evidence type="ECO:0000313" key="5">
    <source>
        <dbReference type="Proteomes" id="UP000294689"/>
    </source>
</evidence>
<name>A0A4R7Q734_9FLAO</name>
<evidence type="ECO:0000313" key="4">
    <source>
        <dbReference type="EMBL" id="TDU42649.1"/>
    </source>
</evidence>
<reference evidence="4 5" key="1">
    <citation type="submission" date="2019-03" db="EMBL/GenBank/DDBJ databases">
        <title>Genomic Encyclopedia of Archaeal and Bacterial Type Strains, Phase II (KMG-II): from individual species to whole genera.</title>
        <authorList>
            <person name="Goeker M."/>
        </authorList>
    </citation>
    <scope>NUCLEOTIDE SEQUENCE [LARGE SCALE GENOMIC DNA]</scope>
    <source>
        <strain evidence="4 5">DSM 28135</strain>
    </source>
</reference>
<comment type="caution">
    <text evidence="4">The sequence shown here is derived from an EMBL/GenBank/DDBJ whole genome shotgun (WGS) entry which is preliminary data.</text>
</comment>
<dbReference type="EMBL" id="SOBW01000007">
    <property type="protein sequence ID" value="TDU42649.1"/>
    <property type="molecule type" value="Genomic_DNA"/>
</dbReference>
<evidence type="ECO:0000259" key="3">
    <source>
        <dbReference type="Pfam" id="PF21186"/>
    </source>
</evidence>
<feature type="compositionally biased region" description="Basic and acidic residues" evidence="1">
    <location>
        <begin position="134"/>
        <end position="145"/>
    </location>
</feature>
<dbReference type="AlphaFoldDB" id="A0A4R7Q734"/>
<accession>A0A4R7Q734</accession>
<protein>
    <submittedName>
        <fullName evidence="4">Uncharacterized protein</fullName>
    </submittedName>
</protein>
<feature type="compositionally biased region" description="Low complexity" evidence="1">
    <location>
        <begin position="146"/>
        <end position="173"/>
    </location>
</feature>
<gene>
    <name evidence="4" type="ORF">BXY82_0042</name>
</gene>
<dbReference type="Gene3D" id="1.10.10.1650">
    <property type="match status" value="1"/>
</dbReference>
<dbReference type="OrthoDB" id="675198at2"/>
<feature type="domain" description="DUF5606" evidence="2">
    <location>
        <begin position="3"/>
        <end position="48"/>
    </location>
</feature>
<keyword evidence="5" id="KW-1185">Reference proteome</keyword>
<dbReference type="InterPro" id="IPR041218">
    <property type="entry name" value="DUF5606"/>
</dbReference>
<evidence type="ECO:0000259" key="2">
    <source>
        <dbReference type="Pfam" id="PF18347"/>
    </source>
</evidence>
<dbReference type="InterPro" id="IPR049280">
    <property type="entry name" value="DUF6852"/>
</dbReference>
<dbReference type="Gene3D" id="2.30.30.730">
    <property type="match status" value="1"/>
</dbReference>
<organism evidence="4 5">
    <name type="scientific">Gelidibacter sediminis</name>
    <dbReference type="NCBI Taxonomy" id="1608710"/>
    <lineage>
        <taxon>Bacteria</taxon>
        <taxon>Pseudomonadati</taxon>
        <taxon>Bacteroidota</taxon>
        <taxon>Flavobacteriia</taxon>
        <taxon>Flavobacteriales</taxon>
        <taxon>Flavobacteriaceae</taxon>
        <taxon>Gelidibacter</taxon>
    </lineage>
</organism>